<dbReference type="EMBL" id="JBHUNP010000001">
    <property type="protein sequence ID" value="MFD2648494.1"/>
    <property type="molecule type" value="Genomic_DNA"/>
</dbReference>
<organism evidence="1 2">
    <name type="scientific">Devosia albogilva</name>
    <dbReference type="NCBI Taxonomy" id="429726"/>
    <lineage>
        <taxon>Bacteria</taxon>
        <taxon>Pseudomonadati</taxon>
        <taxon>Pseudomonadota</taxon>
        <taxon>Alphaproteobacteria</taxon>
        <taxon>Hyphomicrobiales</taxon>
        <taxon>Devosiaceae</taxon>
        <taxon>Devosia</taxon>
    </lineage>
</organism>
<evidence type="ECO:0000313" key="2">
    <source>
        <dbReference type="Proteomes" id="UP001597521"/>
    </source>
</evidence>
<accession>A0ABW5QL92</accession>
<proteinExistence type="predicted"/>
<name>A0ABW5QL92_9HYPH</name>
<comment type="caution">
    <text evidence="1">The sequence shown here is derived from an EMBL/GenBank/DDBJ whole genome shotgun (WGS) entry which is preliminary data.</text>
</comment>
<dbReference type="Proteomes" id="UP001597521">
    <property type="component" value="Unassembled WGS sequence"/>
</dbReference>
<dbReference type="Gene3D" id="2.115.10.20">
    <property type="entry name" value="Glycosyl hydrolase domain, family 43"/>
    <property type="match status" value="2"/>
</dbReference>
<dbReference type="InterPro" id="IPR023296">
    <property type="entry name" value="Glyco_hydro_beta-prop_sf"/>
</dbReference>
<gene>
    <name evidence="1" type="ORF">ACFSX5_11895</name>
</gene>
<evidence type="ECO:0008006" key="3">
    <source>
        <dbReference type="Google" id="ProtNLM"/>
    </source>
</evidence>
<evidence type="ECO:0000313" key="1">
    <source>
        <dbReference type="EMBL" id="MFD2648494.1"/>
    </source>
</evidence>
<dbReference type="CDD" id="cd15482">
    <property type="entry name" value="Sialidase_non-viral"/>
    <property type="match status" value="1"/>
</dbReference>
<dbReference type="SUPFAM" id="SSF75005">
    <property type="entry name" value="Arabinanase/levansucrase/invertase"/>
    <property type="match status" value="1"/>
</dbReference>
<reference evidence="2" key="1">
    <citation type="journal article" date="2019" name="Int. J. Syst. Evol. Microbiol.">
        <title>The Global Catalogue of Microorganisms (GCM) 10K type strain sequencing project: providing services to taxonomists for standard genome sequencing and annotation.</title>
        <authorList>
            <consortium name="The Broad Institute Genomics Platform"/>
            <consortium name="The Broad Institute Genome Sequencing Center for Infectious Disease"/>
            <person name="Wu L."/>
            <person name="Ma J."/>
        </authorList>
    </citation>
    <scope>NUCLEOTIDE SEQUENCE [LARGE SCALE GENOMIC DNA]</scope>
    <source>
        <strain evidence="2">CCM 7427</strain>
    </source>
</reference>
<protein>
    <recommendedName>
        <fullName evidence="3">Glycosyl hydrolase family 43</fullName>
    </recommendedName>
</protein>
<dbReference type="RefSeq" id="WP_386833682.1">
    <property type="nucleotide sequence ID" value="NZ_JBHUNP010000001.1"/>
</dbReference>
<keyword evidence="2" id="KW-1185">Reference proteome</keyword>
<sequence>MQISFDTNQFPLFHPADLDDVKDPCPVFDGQLWHVFGSGGTVTTETWKIYHATAPSMEGPWTQQPLISLPVQGSGVAAPGVIFDEGVFHMFVQTEFMKSGGRCEHLVSNDGFEWVRLPTAFVALPDTDEDGIYDPHPAVVGGQKYIVYSGMAKFARVPQPDVFLARSLSGTWFGPWERLGKILDHSDIPHHNPRDHDDYEWGIEGAQLVELPDGRVLLNATCFLPAGERGNRQRVFFAVAETVEGPYRTLGPVLDPLEPGENGHSTVMIQGNELVLFYQSRLRTTDHRWRYGIARAQMRPANANAAEAAAG</sequence>